<feature type="transmembrane region" description="Helical" evidence="5">
    <location>
        <begin position="260"/>
        <end position="279"/>
    </location>
</feature>
<protein>
    <submittedName>
        <fullName evidence="6">Uncharacterized protein</fullName>
    </submittedName>
</protein>
<proteinExistence type="inferred from homology"/>
<feature type="transmembrane region" description="Helical" evidence="5">
    <location>
        <begin position="65"/>
        <end position="84"/>
    </location>
</feature>
<evidence type="ECO:0000313" key="7">
    <source>
        <dbReference type="Proteomes" id="UP000689195"/>
    </source>
</evidence>
<dbReference type="Proteomes" id="UP000689195">
    <property type="component" value="Unassembled WGS sequence"/>
</dbReference>
<comment type="subcellular location">
    <subcellularLocation>
        <location evidence="1">Membrane</location>
        <topology evidence="1">Multi-pass membrane protein</topology>
    </subcellularLocation>
</comment>
<evidence type="ECO:0000313" key="6">
    <source>
        <dbReference type="EMBL" id="CAD8192900.1"/>
    </source>
</evidence>
<dbReference type="EMBL" id="CAJJDO010000103">
    <property type="protein sequence ID" value="CAD8192900.1"/>
    <property type="molecule type" value="Genomic_DNA"/>
</dbReference>
<feature type="transmembrane region" description="Helical" evidence="5">
    <location>
        <begin position="171"/>
        <end position="190"/>
    </location>
</feature>
<keyword evidence="4 5" id="KW-0472">Membrane</keyword>
<dbReference type="GO" id="GO:0016020">
    <property type="term" value="C:membrane"/>
    <property type="evidence" value="ECO:0007669"/>
    <property type="project" value="UniProtKB-SubCell"/>
</dbReference>
<dbReference type="OrthoDB" id="312523at2759"/>
<organism evidence="6 7">
    <name type="scientific">Paramecium pentaurelia</name>
    <dbReference type="NCBI Taxonomy" id="43138"/>
    <lineage>
        <taxon>Eukaryota</taxon>
        <taxon>Sar</taxon>
        <taxon>Alveolata</taxon>
        <taxon>Ciliophora</taxon>
        <taxon>Intramacronucleata</taxon>
        <taxon>Oligohymenophorea</taxon>
        <taxon>Peniculida</taxon>
        <taxon>Parameciidae</taxon>
        <taxon>Paramecium</taxon>
    </lineage>
</organism>
<evidence type="ECO:0000256" key="3">
    <source>
        <dbReference type="ARBA" id="ARBA00022989"/>
    </source>
</evidence>
<keyword evidence="3 5" id="KW-1133">Transmembrane helix</keyword>
<comment type="caution">
    <text evidence="6">The sequence shown here is derived from an EMBL/GenBank/DDBJ whole genome shotgun (WGS) entry which is preliminary data.</text>
</comment>
<accession>A0A8S1WWB4</accession>
<name>A0A8S1WWB4_9CILI</name>
<dbReference type="PANTHER" id="PTHR23291">
    <property type="entry name" value="BAX INHIBITOR-RELATED"/>
    <property type="match status" value="1"/>
</dbReference>
<feature type="transmembrane region" description="Helical" evidence="5">
    <location>
        <begin position="202"/>
        <end position="223"/>
    </location>
</feature>
<comment type="similarity">
    <text evidence="5">Belongs to the BI1 family.</text>
</comment>
<sequence>MNNNFNNYLLNQNSQQQYLNPQSFETQNGKPQIMNQFECLQFTIFLDQGEFQNTIIRAEFIQNMYSFLTIEFFLNLGMISLGLYTRMDLWLVRQKYECQGYIKDCLTPTWLFYVSLIISLILQFTLYFGGNIARKAPINYIVLILYLVFFGFTFTTICIFMELSLRQMGVWVTWGITFLIIASFMIIGFVNKKEVSVKMGAIIIFGISIPFTLFLIFFTFDYIWEKCVYGLIIIIYGCYLMLETRLIMSKGRLNLQSNDYLIGSLLLYGLMLQPLVRIFDILLKIFGRSSQ</sequence>
<feature type="transmembrane region" description="Helical" evidence="5">
    <location>
        <begin position="229"/>
        <end position="248"/>
    </location>
</feature>
<evidence type="ECO:0000256" key="2">
    <source>
        <dbReference type="ARBA" id="ARBA00022692"/>
    </source>
</evidence>
<evidence type="ECO:0000256" key="5">
    <source>
        <dbReference type="RuleBase" id="RU004379"/>
    </source>
</evidence>
<reference evidence="6" key="1">
    <citation type="submission" date="2021-01" db="EMBL/GenBank/DDBJ databases">
        <authorList>
            <consortium name="Genoscope - CEA"/>
            <person name="William W."/>
        </authorList>
    </citation>
    <scope>NUCLEOTIDE SEQUENCE</scope>
</reference>
<gene>
    <name evidence="6" type="ORF">PPENT_87.1.T1030002</name>
</gene>
<keyword evidence="7" id="KW-1185">Reference proteome</keyword>
<feature type="transmembrane region" description="Helical" evidence="5">
    <location>
        <begin position="140"/>
        <end position="165"/>
    </location>
</feature>
<feature type="transmembrane region" description="Helical" evidence="5">
    <location>
        <begin position="110"/>
        <end position="128"/>
    </location>
</feature>
<dbReference type="AlphaFoldDB" id="A0A8S1WWB4"/>
<dbReference type="Pfam" id="PF01027">
    <property type="entry name" value="Bax1-I"/>
    <property type="match status" value="1"/>
</dbReference>
<keyword evidence="2 5" id="KW-0812">Transmembrane</keyword>
<dbReference type="InterPro" id="IPR006214">
    <property type="entry name" value="Bax_inhibitor_1-related"/>
</dbReference>
<evidence type="ECO:0000256" key="1">
    <source>
        <dbReference type="ARBA" id="ARBA00004141"/>
    </source>
</evidence>
<dbReference type="PANTHER" id="PTHR23291:SF47">
    <property type="entry name" value="TRANSMEMBRANE BAX INHIBITOR MOTIF CONTAINING 7"/>
    <property type="match status" value="1"/>
</dbReference>
<evidence type="ECO:0000256" key="4">
    <source>
        <dbReference type="ARBA" id="ARBA00023136"/>
    </source>
</evidence>